<feature type="transmembrane region" description="Helical" evidence="1">
    <location>
        <begin position="199"/>
        <end position="221"/>
    </location>
</feature>
<evidence type="ECO:0000313" key="2">
    <source>
        <dbReference type="EMBL" id="SMC65304.1"/>
    </source>
</evidence>
<dbReference type="RefSeq" id="WP_084234686.1">
    <property type="nucleotide sequence ID" value="NZ_FWXW01000004.1"/>
</dbReference>
<reference evidence="2 3" key="1">
    <citation type="submission" date="2017-04" db="EMBL/GenBank/DDBJ databases">
        <authorList>
            <person name="Afonso C.L."/>
            <person name="Miller P.J."/>
            <person name="Scott M.A."/>
            <person name="Spackman E."/>
            <person name="Goraichik I."/>
            <person name="Dimitrov K.M."/>
            <person name="Suarez D.L."/>
            <person name="Swayne D.E."/>
        </authorList>
    </citation>
    <scope>NUCLEOTIDE SEQUENCE [LARGE SCALE GENOMIC DNA]</scope>
    <source>
        <strain evidence="2 3">DSM 12816</strain>
    </source>
</reference>
<feature type="transmembrane region" description="Helical" evidence="1">
    <location>
        <begin position="85"/>
        <end position="105"/>
    </location>
</feature>
<keyword evidence="3" id="KW-1185">Reference proteome</keyword>
<keyword evidence="1" id="KW-0812">Transmembrane</keyword>
<proteinExistence type="predicted"/>
<evidence type="ECO:0008006" key="4">
    <source>
        <dbReference type="Google" id="ProtNLM"/>
    </source>
</evidence>
<evidence type="ECO:0000313" key="3">
    <source>
        <dbReference type="Proteomes" id="UP000192790"/>
    </source>
</evidence>
<protein>
    <recommendedName>
        <fullName evidence="4">DUF4386 domain-containing protein</fullName>
    </recommendedName>
</protein>
<feature type="transmembrane region" description="Helical" evidence="1">
    <location>
        <begin position="143"/>
        <end position="163"/>
    </location>
</feature>
<organism evidence="2 3">
    <name type="scientific">Papillibacter cinnamivorans DSM 12816</name>
    <dbReference type="NCBI Taxonomy" id="1122930"/>
    <lineage>
        <taxon>Bacteria</taxon>
        <taxon>Bacillati</taxon>
        <taxon>Bacillota</taxon>
        <taxon>Clostridia</taxon>
        <taxon>Eubacteriales</taxon>
        <taxon>Oscillospiraceae</taxon>
        <taxon>Papillibacter</taxon>
    </lineage>
</organism>
<name>A0A1W2AXF8_9FIRM</name>
<feature type="transmembrane region" description="Helical" evidence="1">
    <location>
        <begin position="61"/>
        <end position="78"/>
    </location>
</feature>
<feature type="transmembrane region" description="Helical" evidence="1">
    <location>
        <begin position="170"/>
        <end position="193"/>
    </location>
</feature>
<keyword evidence="1" id="KW-0472">Membrane</keyword>
<dbReference type="InterPro" id="IPR025495">
    <property type="entry name" value="DUF4386"/>
</dbReference>
<keyword evidence="1" id="KW-1133">Transmembrane helix</keyword>
<dbReference type="Pfam" id="PF14329">
    <property type="entry name" value="DUF4386"/>
    <property type="match status" value="1"/>
</dbReference>
<dbReference type="EMBL" id="FWXW01000004">
    <property type="protein sequence ID" value="SMC65304.1"/>
    <property type="molecule type" value="Genomic_DNA"/>
</dbReference>
<dbReference type="OrthoDB" id="7060422at2"/>
<accession>A0A1W2AXF8</accession>
<sequence>MTPNKKTARLAGLCFLFMVVFGLAAELFFRQKLFLPNDLASTINNITANEPLYRLGIVSDMLMALFYLFTAVMLYKLLVSVNKGLSALMVIFAAAGSVLLLANILNEIAPVYILAGEGYAGALDPMLRQSLALTFFGLYEHGYMIGQVFFALWVLPLGMLIYRSGAIPKFLGILFIVETICGLAAVFVHFILSNTSMETVLLCPGTAAELLFMFWLLIWGVKKSKMTAPVSEK</sequence>
<dbReference type="AlphaFoldDB" id="A0A1W2AXF8"/>
<evidence type="ECO:0000256" key="1">
    <source>
        <dbReference type="SAM" id="Phobius"/>
    </source>
</evidence>
<gene>
    <name evidence="2" type="ORF">SAMN02745168_2019</name>
</gene>
<dbReference type="Proteomes" id="UP000192790">
    <property type="component" value="Unassembled WGS sequence"/>
</dbReference>
<dbReference type="STRING" id="1122930.SAMN02745168_2019"/>